<dbReference type="SMART" id="SM00397">
    <property type="entry name" value="t_SNARE"/>
    <property type="match status" value="1"/>
</dbReference>
<keyword evidence="2" id="KW-0813">Transport</keyword>
<dbReference type="PANTHER" id="PTHR12791">
    <property type="entry name" value="GOLGI SNARE BET1-RELATED"/>
    <property type="match status" value="1"/>
</dbReference>
<dbReference type="Proteomes" id="UP000287166">
    <property type="component" value="Unassembled WGS sequence"/>
</dbReference>
<feature type="compositionally biased region" description="Low complexity" evidence="6">
    <location>
        <begin position="98"/>
        <end position="117"/>
    </location>
</feature>
<keyword evidence="4 7" id="KW-1133">Transmembrane helix</keyword>
<dbReference type="Gene3D" id="1.20.5.110">
    <property type="match status" value="1"/>
</dbReference>
<comment type="subcellular location">
    <subcellularLocation>
        <location evidence="1">Membrane</location>
        <topology evidence="1">Single-pass membrane protein</topology>
    </subcellularLocation>
</comment>
<evidence type="ECO:0000256" key="2">
    <source>
        <dbReference type="ARBA" id="ARBA00022448"/>
    </source>
</evidence>
<evidence type="ECO:0000313" key="9">
    <source>
        <dbReference type="EMBL" id="GBE84292.1"/>
    </source>
</evidence>
<reference evidence="9 10" key="1">
    <citation type="journal article" date="2018" name="Sci. Rep.">
        <title>Genome sequence of the cauliflower mushroom Sparassis crispa (Hanabiratake) and its association with beneficial usage.</title>
        <authorList>
            <person name="Kiyama R."/>
            <person name="Furutani Y."/>
            <person name="Kawaguchi K."/>
            <person name="Nakanishi T."/>
        </authorList>
    </citation>
    <scope>NUCLEOTIDE SEQUENCE [LARGE SCALE GENOMIC DNA]</scope>
</reference>
<evidence type="ECO:0000256" key="6">
    <source>
        <dbReference type="SAM" id="MobiDB-lite"/>
    </source>
</evidence>
<feature type="domain" description="T-SNARE coiled-coil homology" evidence="8">
    <location>
        <begin position="155"/>
        <end position="217"/>
    </location>
</feature>
<keyword evidence="10" id="KW-1185">Reference proteome</keyword>
<name>A0A401GQ14_9APHY</name>
<sequence>MSSLAKLTSLSTQTLSLLLERQRLQSLPSNVGSNTSLHIPQITRNLQQLRTGILEAEEKEGSTEALKLLRNQHERMRSMLGPDGEVAGVQRIEEPELLHSSTSSSSASSFPSQSPSPSLVPPPLPPKTSEPEYAPYTDDPEAGYTSHEVVQQQQRQLMDEQDVHLDHLSHSINRQRDISLQINEELDVHTGLLEGLDVDLDRTDSRMTRARRRLGRVAKGAKDNGSTVMIGLLILVLLILIIVFKT</sequence>
<dbReference type="InParanoid" id="A0A401GQ14"/>
<proteinExistence type="predicted"/>
<dbReference type="GeneID" id="38781209"/>
<dbReference type="InterPro" id="IPR000727">
    <property type="entry name" value="T_SNARE_dom"/>
</dbReference>
<dbReference type="RefSeq" id="XP_027615205.1">
    <property type="nucleotide sequence ID" value="XM_027759404.1"/>
</dbReference>
<dbReference type="PROSITE" id="PS50192">
    <property type="entry name" value="T_SNARE"/>
    <property type="match status" value="1"/>
</dbReference>
<dbReference type="EMBL" id="BFAD01000006">
    <property type="protein sequence ID" value="GBE84292.1"/>
    <property type="molecule type" value="Genomic_DNA"/>
</dbReference>
<dbReference type="Pfam" id="PF05739">
    <property type="entry name" value="SNARE"/>
    <property type="match status" value="1"/>
</dbReference>
<evidence type="ECO:0000256" key="1">
    <source>
        <dbReference type="ARBA" id="ARBA00004167"/>
    </source>
</evidence>
<accession>A0A401GQ14</accession>
<evidence type="ECO:0000256" key="3">
    <source>
        <dbReference type="ARBA" id="ARBA00022692"/>
    </source>
</evidence>
<dbReference type="OrthoDB" id="244190at2759"/>
<dbReference type="SUPFAM" id="SSF58038">
    <property type="entry name" value="SNARE fusion complex"/>
    <property type="match status" value="1"/>
</dbReference>
<dbReference type="AlphaFoldDB" id="A0A401GQ14"/>
<dbReference type="GO" id="GO:0012505">
    <property type="term" value="C:endomembrane system"/>
    <property type="evidence" value="ECO:0007669"/>
    <property type="project" value="UniProtKB-ARBA"/>
</dbReference>
<feature type="compositionally biased region" description="Pro residues" evidence="6">
    <location>
        <begin position="118"/>
        <end position="128"/>
    </location>
</feature>
<evidence type="ECO:0000256" key="5">
    <source>
        <dbReference type="ARBA" id="ARBA00023136"/>
    </source>
</evidence>
<keyword evidence="3 7" id="KW-0812">Transmembrane</keyword>
<evidence type="ECO:0000259" key="8">
    <source>
        <dbReference type="PROSITE" id="PS50192"/>
    </source>
</evidence>
<keyword evidence="5 7" id="KW-0472">Membrane</keyword>
<comment type="caution">
    <text evidence="9">The sequence shown here is derived from an EMBL/GenBank/DDBJ whole genome shotgun (WGS) entry which is preliminary data.</text>
</comment>
<organism evidence="9 10">
    <name type="scientific">Sparassis crispa</name>
    <dbReference type="NCBI Taxonomy" id="139825"/>
    <lineage>
        <taxon>Eukaryota</taxon>
        <taxon>Fungi</taxon>
        <taxon>Dikarya</taxon>
        <taxon>Basidiomycota</taxon>
        <taxon>Agaricomycotina</taxon>
        <taxon>Agaricomycetes</taxon>
        <taxon>Polyporales</taxon>
        <taxon>Sparassidaceae</taxon>
        <taxon>Sparassis</taxon>
    </lineage>
</organism>
<gene>
    <name evidence="9" type="ORF">SCP_0602700</name>
</gene>
<protein>
    <submittedName>
        <fullName evidence="9">Syntaxin-52</fullName>
    </submittedName>
</protein>
<evidence type="ECO:0000256" key="4">
    <source>
        <dbReference type="ARBA" id="ARBA00022989"/>
    </source>
</evidence>
<dbReference type="STRING" id="139825.A0A401GQ14"/>
<dbReference type="GO" id="GO:0016020">
    <property type="term" value="C:membrane"/>
    <property type="evidence" value="ECO:0007669"/>
    <property type="project" value="UniProtKB-SubCell"/>
</dbReference>
<dbReference type="CDD" id="cd15859">
    <property type="entry name" value="SNARE_SYN8"/>
    <property type="match status" value="1"/>
</dbReference>
<feature type="transmembrane region" description="Helical" evidence="7">
    <location>
        <begin position="226"/>
        <end position="244"/>
    </location>
</feature>
<feature type="region of interest" description="Disordered" evidence="6">
    <location>
        <begin position="97"/>
        <end position="152"/>
    </location>
</feature>
<evidence type="ECO:0000256" key="7">
    <source>
        <dbReference type="SAM" id="Phobius"/>
    </source>
</evidence>
<evidence type="ECO:0000313" key="10">
    <source>
        <dbReference type="Proteomes" id="UP000287166"/>
    </source>
</evidence>
<dbReference type="GO" id="GO:0005737">
    <property type="term" value="C:cytoplasm"/>
    <property type="evidence" value="ECO:0007669"/>
    <property type="project" value="UniProtKB-ARBA"/>
</dbReference>